<feature type="compositionally biased region" description="Low complexity" evidence="6">
    <location>
        <begin position="285"/>
        <end position="298"/>
    </location>
</feature>
<dbReference type="Proteomes" id="UP000612055">
    <property type="component" value="Unassembled WGS sequence"/>
</dbReference>
<feature type="region of interest" description="Disordered" evidence="6">
    <location>
        <begin position="384"/>
        <end position="518"/>
    </location>
</feature>
<keyword evidence="4 7" id="KW-0472">Membrane</keyword>
<protein>
    <recommendedName>
        <fullName evidence="10">Guanylate cyclase domain-containing protein</fullName>
    </recommendedName>
</protein>
<evidence type="ECO:0000256" key="2">
    <source>
        <dbReference type="ARBA" id="ARBA00022692"/>
    </source>
</evidence>
<proteinExistence type="predicted"/>
<comment type="subcellular location">
    <subcellularLocation>
        <location evidence="1">Membrane</location>
        <topology evidence="1">Multi-pass membrane protein</topology>
    </subcellularLocation>
</comment>
<keyword evidence="5" id="KW-0479">Metal-binding</keyword>
<feature type="compositionally biased region" description="Pro residues" evidence="6">
    <location>
        <begin position="762"/>
        <end position="798"/>
    </location>
</feature>
<feature type="region of interest" description="Disordered" evidence="6">
    <location>
        <begin position="1296"/>
        <end position="1325"/>
    </location>
</feature>
<feature type="compositionally biased region" description="Gly residues" evidence="6">
    <location>
        <begin position="351"/>
        <end position="363"/>
    </location>
</feature>
<feature type="compositionally biased region" description="Low complexity" evidence="6">
    <location>
        <begin position="804"/>
        <end position="818"/>
    </location>
</feature>
<comment type="caution">
    <text evidence="8">The sequence shown here is derived from an EMBL/GenBank/DDBJ whole genome shotgun (WGS) entry which is preliminary data.</text>
</comment>
<keyword evidence="9" id="KW-1185">Reference proteome</keyword>
<evidence type="ECO:0000256" key="3">
    <source>
        <dbReference type="ARBA" id="ARBA00022989"/>
    </source>
</evidence>
<feature type="compositionally biased region" description="Low complexity" evidence="6">
    <location>
        <begin position="425"/>
        <end position="435"/>
    </location>
</feature>
<evidence type="ECO:0008006" key="10">
    <source>
        <dbReference type="Google" id="ProtNLM"/>
    </source>
</evidence>
<evidence type="ECO:0000256" key="1">
    <source>
        <dbReference type="ARBA" id="ARBA00004141"/>
    </source>
</evidence>
<evidence type="ECO:0000256" key="4">
    <source>
        <dbReference type="ARBA" id="ARBA00023136"/>
    </source>
</evidence>
<feature type="transmembrane region" description="Helical" evidence="7">
    <location>
        <begin position="1382"/>
        <end position="1404"/>
    </location>
</feature>
<feature type="compositionally biased region" description="Low complexity" evidence="6">
    <location>
        <begin position="828"/>
        <end position="848"/>
    </location>
</feature>
<dbReference type="GO" id="GO:0009744">
    <property type="term" value="P:response to sucrose"/>
    <property type="evidence" value="ECO:0007669"/>
    <property type="project" value="UniProtKB-ARBA"/>
</dbReference>
<feature type="region of interest" description="Disordered" evidence="6">
    <location>
        <begin position="1175"/>
        <end position="1208"/>
    </location>
</feature>
<reference evidence="8" key="1">
    <citation type="journal article" date="2020" name="bioRxiv">
        <title>Comparative genomics of Chlamydomonas.</title>
        <authorList>
            <person name="Craig R.J."/>
            <person name="Hasan A.R."/>
            <person name="Ness R.W."/>
            <person name="Keightley P.D."/>
        </authorList>
    </citation>
    <scope>NUCLEOTIDE SEQUENCE</scope>
    <source>
        <strain evidence="8">CCAP 11/70</strain>
    </source>
</reference>
<organism evidence="8 9">
    <name type="scientific">Edaphochlamys debaryana</name>
    <dbReference type="NCBI Taxonomy" id="47281"/>
    <lineage>
        <taxon>Eukaryota</taxon>
        <taxon>Viridiplantae</taxon>
        <taxon>Chlorophyta</taxon>
        <taxon>core chlorophytes</taxon>
        <taxon>Chlorophyceae</taxon>
        <taxon>CS clade</taxon>
        <taxon>Chlamydomonadales</taxon>
        <taxon>Chlamydomonadales incertae sedis</taxon>
        <taxon>Edaphochlamys</taxon>
    </lineage>
</organism>
<feature type="binding site" evidence="5">
    <location>
        <position position="1428"/>
    </location>
    <ligand>
        <name>Zn(2+)</name>
        <dbReference type="ChEBI" id="CHEBI:29105"/>
    </ligand>
</feature>
<dbReference type="GO" id="GO:0046872">
    <property type="term" value="F:metal ion binding"/>
    <property type="evidence" value="ECO:0007669"/>
    <property type="project" value="UniProtKB-KW"/>
</dbReference>
<feature type="region of interest" description="Disordered" evidence="6">
    <location>
        <begin position="757"/>
        <end position="882"/>
    </location>
</feature>
<feature type="compositionally biased region" description="Polar residues" evidence="6">
    <location>
        <begin position="399"/>
        <end position="411"/>
    </location>
</feature>
<dbReference type="SUPFAM" id="SSF55073">
    <property type="entry name" value="Nucleotide cyclase"/>
    <property type="match status" value="2"/>
</dbReference>
<keyword evidence="5" id="KW-0862">Zinc</keyword>
<accession>A0A835YD23</accession>
<dbReference type="GO" id="GO:0016020">
    <property type="term" value="C:membrane"/>
    <property type="evidence" value="ECO:0007669"/>
    <property type="project" value="UniProtKB-SubCell"/>
</dbReference>
<evidence type="ECO:0000313" key="8">
    <source>
        <dbReference type="EMBL" id="KAG2496610.1"/>
    </source>
</evidence>
<feature type="transmembrane region" description="Helical" evidence="7">
    <location>
        <begin position="1540"/>
        <end position="1556"/>
    </location>
</feature>
<evidence type="ECO:0000256" key="7">
    <source>
        <dbReference type="SAM" id="Phobius"/>
    </source>
</evidence>
<dbReference type="EMBL" id="JAEHOE010000018">
    <property type="protein sequence ID" value="KAG2496610.1"/>
    <property type="molecule type" value="Genomic_DNA"/>
</dbReference>
<dbReference type="InterPro" id="IPR029787">
    <property type="entry name" value="Nucleotide_cyclase"/>
</dbReference>
<sequence>MSAEAAAVANASGGPNAALAWPGGRMCYDTLPGSGSDGTDSVGLTTVCPRNGFLMLDVWVEAPVQAPTGGSPGSGGYDAWFRDSWAVCEAVAGIDCLSDAACLANLTAAGNASTGLGSGASTRSSGESDGGGSDLKIILPVVLIGSLALLALALLVAWLLHRRAAHAMLLWRRRSHPPPPGPETTLVATDIENSTLAWEALPADVMDAALDAHHAAVRRALRRHCGTEFATEDAFLLAFHDSLSAVRFCLEAQQALLAAPWPGPLLALPAHAPVWLARHPPASPAGGRHQGQQRAGSGPLSGAGSTVAPLSGAGSGGAGPQDAGAGGGGISDGSTGSGRGGGAEGAKASGPGQGAATGGGGAAAGAVAGPVLALVRGPSSLAGAWSGPNRAPQPLSRAPTGTSSVNRSGRVSISLIEQPPPPGAPTAAGPLLTAGDVSTTNSSPATPRTNARPLSPLAVEGRPTVTTPRGGRRGGMLALFDPRSHHHPPGPYSRQTSHSTGGISHAGTSGLRSAGASRRVREEEFVIMALGLAAAEEEGEEKALQEEAGTTGNAGGGGGGLGGLAAAVGCMPTTPGAAGGGPRLGGSGSAGGGGGGGGLARVSGGAVSGGSGGAGGWRSRLKAMASARFGSIRRLTAQQHQRPSVLLDEPFQRLGGGPGGSRTYREQLGDIWRPADPPPALTLTLAPQSSGEGGGGAGACDKTAALAPWPDALAAVEEGRGSMSPPPTLAGSPFKAAGTPFCSAAAAAAVTSAAAASASPEPSYPPPDFPALPPLVDLPPPALPLGTAPPPHPQPDPGAPGRTSSDSRPLLPLNPRRSLGSDFLTPGRNSRTRTASTRSSSTMTHARSPTGNVRSPRSRSTSGAPTSIGEAGPGSPRSPKAPEPAVCVFRGLRVRMGAVAGVGECDVSVNEATRKGQYGGRPLARAKALCDAAQEEGALAWRGQPLPAALFAASAPELAGRMALLGPVRGLSQVSCGALDAPVGCVAVVFMHAVGQQALAAWDQALAEAATGVYEGVVKGVLDAFGGYMVELRDGLCLAAFGSCHAAVAFALTAKDRLVYADWPEELLLHELCETVVLAPSGQAGSHYGLPLGTTSVGSHADLTAAAGPGGGGGGGGVAMGGGAEGGSILMRGMRVSPATGRIAYRGRVMNRAARISAKALSGCVMASEEVAGALRQGPPPAPAPAGQAQGPGPGLGPPPHVGPVAARPAGTFQLKGVGQMRLYLCSWQEGPSLHRRRSMAMGRVGSMASSAGLPVGAMEAAGSSAYGVAPPPPTPSTPVEKRSIAVQVEWVNGRLESGGGGAAGREQPPGGTQPAEDPRARHDAGEPCQALLAASTSSALEVGTDGKLRYKFRPKGVPAGAWPRYPWYVSTFQDPFERINVWSHGLPSLAFLILGILALAGAMPGGHPLGVYGFCAMMTHAASTATHVWPDDRVLEKVDHICISFLIIGVPLTAIMALRPSGPYLVLGIMAGLCVGAAFLKPLYRTLGFVACGTVLFIAYRWIVNWNLVGQVVLQLIGGWFFVRNDGHGRWLGLQDHHILHYCVTAACVLHVIYIEQAVRQRLSDEAQQAVS</sequence>
<feature type="compositionally biased region" description="Gly residues" evidence="6">
    <location>
        <begin position="313"/>
        <end position="344"/>
    </location>
</feature>
<feature type="transmembrane region" description="Helical" evidence="7">
    <location>
        <begin position="1442"/>
        <end position="1459"/>
    </location>
</feature>
<feature type="region of interest" description="Disordered" evidence="6">
    <location>
        <begin position="279"/>
        <end position="363"/>
    </location>
</feature>
<dbReference type="Pfam" id="PF03006">
    <property type="entry name" value="HlyIII"/>
    <property type="match status" value="1"/>
</dbReference>
<dbReference type="InterPro" id="IPR004254">
    <property type="entry name" value="AdipoR/HlyIII-related"/>
</dbReference>
<keyword evidence="2 7" id="KW-0812">Transmembrane</keyword>
<evidence type="ECO:0000256" key="6">
    <source>
        <dbReference type="SAM" id="MobiDB-lite"/>
    </source>
</evidence>
<dbReference type="Gene3D" id="3.30.70.1230">
    <property type="entry name" value="Nucleotide cyclase"/>
    <property type="match status" value="2"/>
</dbReference>
<feature type="compositionally biased region" description="Polar residues" evidence="6">
    <location>
        <begin position="436"/>
        <end position="449"/>
    </location>
</feature>
<feature type="transmembrane region" description="Helical" evidence="7">
    <location>
        <begin position="1465"/>
        <end position="1481"/>
    </location>
</feature>
<name>A0A835YD23_9CHLO</name>
<evidence type="ECO:0000256" key="5">
    <source>
        <dbReference type="PIRSR" id="PIRSR604254-1"/>
    </source>
</evidence>
<evidence type="ECO:0000313" key="9">
    <source>
        <dbReference type="Proteomes" id="UP000612055"/>
    </source>
</evidence>
<gene>
    <name evidence="8" type="ORF">HYH03_005431</name>
</gene>
<dbReference type="PANTHER" id="PTHR43081">
    <property type="entry name" value="ADENYLATE CYCLASE, TERMINAL-DIFFERENTIATION SPECIFIC-RELATED"/>
    <property type="match status" value="1"/>
</dbReference>
<feature type="transmembrane region" description="Helical" evidence="7">
    <location>
        <begin position="137"/>
        <end position="160"/>
    </location>
</feature>
<keyword evidence="3 7" id="KW-1133">Transmembrane helix</keyword>
<feature type="compositionally biased region" description="Polar residues" evidence="6">
    <location>
        <begin position="493"/>
        <end position="511"/>
    </location>
</feature>
<dbReference type="PANTHER" id="PTHR43081:SF1">
    <property type="entry name" value="ADENYLATE CYCLASE, TERMINAL-DIFFERENTIATION SPECIFIC"/>
    <property type="match status" value="1"/>
</dbReference>
<feature type="compositionally biased region" description="Polar residues" evidence="6">
    <location>
        <begin position="849"/>
        <end position="865"/>
    </location>
</feature>
<dbReference type="InterPro" id="IPR050697">
    <property type="entry name" value="Adenylyl/Guanylyl_Cyclase_3/4"/>
</dbReference>